<reference evidence="3 4" key="1">
    <citation type="journal article" date="2019" name="Int. J. Syst. Evol. Microbiol.">
        <title>The Global Catalogue of Microorganisms (GCM) 10K type strain sequencing project: providing services to taxonomists for standard genome sequencing and annotation.</title>
        <authorList>
            <consortium name="The Broad Institute Genomics Platform"/>
            <consortium name="The Broad Institute Genome Sequencing Center for Infectious Disease"/>
            <person name="Wu L."/>
            <person name="Ma J."/>
        </authorList>
    </citation>
    <scope>NUCLEOTIDE SEQUENCE [LARGE SCALE GENOMIC DNA]</scope>
    <source>
        <strain evidence="3 4">JCM 16013</strain>
    </source>
</reference>
<dbReference type="InterPro" id="IPR007157">
    <property type="entry name" value="PspA_VIPP1"/>
</dbReference>
<feature type="coiled-coil region" evidence="2">
    <location>
        <begin position="102"/>
        <end position="129"/>
    </location>
</feature>
<comment type="caution">
    <text evidence="3">The sequence shown here is derived from an EMBL/GenBank/DDBJ whole genome shotgun (WGS) entry which is preliminary data.</text>
</comment>
<evidence type="ECO:0000313" key="4">
    <source>
        <dbReference type="Proteomes" id="UP001499854"/>
    </source>
</evidence>
<organism evidence="3 4">
    <name type="scientific">Catenulispora subtropica</name>
    <dbReference type="NCBI Taxonomy" id="450798"/>
    <lineage>
        <taxon>Bacteria</taxon>
        <taxon>Bacillati</taxon>
        <taxon>Actinomycetota</taxon>
        <taxon>Actinomycetes</taxon>
        <taxon>Catenulisporales</taxon>
        <taxon>Catenulisporaceae</taxon>
        <taxon>Catenulispora</taxon>
    </lineage>
</organism>
<dbReference type="RefSeq" id="WP_344659327.1">
    <property type="nucleotide sequence ID" value="NZ_BAAAQM010000028.1"/>
</dbReference>
<proteinExistence type="inferred from homology"/>
<dbReference type="PANTHER" id="PTHR31088">
    <property type="entry name" value="MEMBRANE-ASSOCIATED PROTEIN VIPP1, CHLOROPLASTIC"/>
    <property type="match status" value="1"/>
</dbReference>
<evidence type="ECO:0000256" key="2">
    <source>
        <dbReference type="SAM" id="Coils"/>
    </source>
</evidence>
<keyword evidence="2" id="KW-0175">Coiled coil</keyword>
<evidence type="ECO:0000313" key="3">
    <source>
        <dbReference type="EMBL" id="GAA1981018.1"/>
    </source>
</evidence>
<gene>
    <name evidence="3" type="ORF">GCM10009838_47750</name>
</gene>
<name>A0ABN2S6K3_9ACTN</name>
<dbReference type="EMBL" id="BAAAQM010000028">
    <property type="protein sequence ID" value="GAA1981018.1"/>
    <property type="molecule type" value="Genomic_DNA"/>
</dbReference>
<dbReference type="PANTHER" id="PTHR31088:SF6">
    <property type="entry name" value="PHAGE SHOCK PROTEIN A"/>
    <property type="match status" value="1"/>
</dbReference>
<protein>
    <submittedName>
        <fullName evidence="3">PspA/IM30 family protein</fullName>
    </submittedName>
</protein>
<sequence>MSGVMKRMKLVVEAKANAAMERRENPVELLDLSYEKQLQLLQQVRRGVAEVATSRKRLEIQMSKLQAESDKRATQARRALEIGREDLAREALVRRAPIQQQIDDMSAQYQALQADEERLVRASQNLQQRVDAFRTKKETIKATYAAAQATTRIGEAFSGISEEMTDVNLAIQRAEDKTAQLQARGAALDELTASGVLDDPTGYGKDDITRELEALSAGSGVENEMARLRNEIADSEARKQIGPGAGA</sequence>
<evidence type="ECO:0000256" key="1">
    <source>
        <dbReference type="ARBA" id="ARBA00043985"/>
    </source>
</evidence>
<keyword evidence="4" id="KW-1185">Reference proteome</keyword>
<dbReference type="Proteomes" id="UP001499854">
    <property type="component" value="Unassembled WGS sequence"/>
</dbReference>
<accession>A0ABN2S6K3</accession>
<comment type="similarity">
    <text evidence="1">Belongs to the PspA/Vipp/IM30 family.</text>
</comment>
<dbReference type="Pfam" id="PF04012">
    <property type="entry name" value="PspA_IM30"/>
    <property type="match status" value="1"/>
</dbReference>